<sequence>MGHGSTGWGGFMRFGVGPNLLRKATKQILEAFLLGNDPLNEDAHVLVVDKARAMKVEFDQVDDSEVNEWAKDLGSAWG</sequence>
<comment type="caution">
    <text evidence="1">The sequence shown here is derived from an EMBL/GenBank/DDBJ whole genome shotgun (WGS) entry which is preliminary data.</text>
</comment>
<dbReference type="AlphaFoldDB" id="A0A498I9Q1"/>
<gene>
    <name evidence="1" type="ORF">DVH24_039814</name>
</gene>
<evidence type="ECO:0000313" key="1">
    <source>
        <dbReference type="EMBL" id="RXH77843.1"/>
    </source>
</evidence>
<protein>
    <submittedName>
        <fullName evidence="1">Uncharacterized protein</fullName>
    </submittedName>
</protein>
<dbReference type="Proteomes" id="UP000290289">
    <property type="component" value="Chromosome 14"/>
</dbReference>
<reference evidence="1 2" key="1">
    <citation type="submission" date="2018-10" db="EMBL/GenBank/DDBJ databases">
        <title>A high-quality apple genome assembly.</title>
        <authorList>
            <person name="Hu J."/>
        </authorList>
    </citation>
    <scope>NUCLEOTIDE SEQUENCE [LARGE SCALE GENOMIC DNA]</scope>
    <source>
        <strain evidence="2">cv. HFTH1</strain>
        <tissue evidence="1">Young leaf</tissue>
    </source>
</reference>
<evidence type="ECO:0000313" key="2">
    <source>
        <dbReference type="Proteomes" id="UP000290289"/>
    </source>
</evidence>
<name>A0A498I9Q1_MALDO</name>
<dbReference type="EMBL" id="RDQH01000340">
    <property type="protein sequence ID" value="RXH77843.1"/>
    <property type="molecule type" value="Genomic_DNA"/>
</dbReference>
<proteinExistence type="predicted"/>
<accession>A0A498I9Q1</accession>
<organism evidence="1 2">
    <name type="scientific">Malus domestica</name>
    <name type="common">Apple</name>
    <name type="synonym">Pyrus malus</name>
    <dbReference type="NCBI Taxonomy" id="3750"/>
    <lineage>
        <taxon>Eukaryota</taxon>
        <taxon>Viridiplantae</taxon>
        <taxon>Streptophyta</taxon>
        <taxon>Embryophyta</taxon>
        <taxon>Tracheophyta</taxon>
        <taxon>Spermatophyta</taxon>
        <taxon>Magnoliopsida</taxon>
        <taxon>eudicotyledons</taxon>
        <taxon>Gunneridae</taxon>
        <taxon>Pentapetalae</taxon>
        <taxon>rosids</taxon>
        <taxon>fabids</taxon>
        <taxon>Rosales</taxon>
        <taxon>Rosaceae</taxon>
        <taxon>Amygdaloideae</taxon>
        <taxon>Maleae</taxon>
        <taxon>Malus</taxon>
    </lineage>
</organism>
<keyword evidence="2" id="KW-1185">Reference proteome</keyword>